<proteinExistence type="predicted"/>
<reference evidence="1" key="2">
    <citation type="submission" date="2025-09" db="UniProtKB">
        <authorList>
            <consortium name="Ensembl"/>
        </authorList>
    </citation>
    <scope>IDENTIFICATION</scope>
</reference>
<dbReference type="Proteomes" id="UP000694540">
    <property type="component" value="Unplaced"/>
</dbReference>
<dbReference type="AlphaFoldDB" id="A0A8C3YG18"/>
<reference evidence="1" key="1">
    <citation type="submission" date="2025-08" db="UniProtKB">
        <authorList>
            <consortium name="Ensembl"/>
        </authorList>
    </citation>
    <scope>IDENTIFICATION</scope>
</reference>
<protein>
    <submittedName>
        <fullName evidence="1">Uncharacterized protein</fullName>
    </submittedName>
</protein>
<name>A0A8C3YG18_9CETA</name>
<organism evidence="1 2">
    <name type="scientific">Catagonus wagneri</name>
    <name type="common">Chacoan peccary</name>
    <dbReference type="NCBI Taxonomy" id="51154"/>
    <lineage>
        <taxon>Eukaryota</taxon>
        <taxon>Metazoa</taxon>
        <taxon>Chordata</taxon>
        <taxon>Craniata</taxon>
        <taxon>Vertebrata</taxon>
        <taxon>Euteleostomi</taxon>
        <taxon>Mammalia</taxon>
        <taxon>Eutheria</taxon>
        <taxon>Laurasiatheria</taxon>
        <taxon>Artiodactyla</taxon>
        <taxon>Suina</taxon>
        <taxon>Tayassuidae</taxon>
        <taxon>Catagonus</taxon>
    </lineage>
</organism>
<dbReference type="GeneTree" id="ENSGT01150000286925"/>
<evidence type="ECO:0000313" key="2">
    <source>
        <dbReference type="Proteomes" id="UP000694540"/>
    </source>
</evidence>
<evidence type="ECO:0000313" key="1">
    <source>
        <dbReference type="Ensembl" id="ENSCWAP00000012133.1"/>
    </source>
</evidence>
<keyword evidence="2" id="KW-1185">Reference proteome</keyword>
<dbReference type="Ensembl" id="ENSCWAT00000013198.1">
    <property type="protein sequence ID" value="ENSCWAP00000012133.1"/>
    <property type="gene ID" value="ENSCWAG00000009509.1"/>
</dbReference>
<sequence length="75" mass="9021">MTQQSHSWAYIQTKIFLEKDTCTRMFTAALFTIAKTWKQPKCPSTDDWIRKMWYIYTMEYYSAIKKDKIMSFAAT</sequence>
<accession>A0A8C3YG18</accession>